<dbReference type="PANTHER" id="PTHR33164:SF43">
    <property type="entry name" value="HTH-TYPE TRANSCRIPTIONAL REPRESSOR YETL"/>
    <property type="match status" value="1"/>
</dbReference>
<dbReference type="Gene3D" id="1.10.10.10">
    <property type="entry name" value="Winged helix-like DNA-binding domain superfamily/Winged helix DNA-binding domain"/>
    <property type="match status" value="1"/>
</dbReference>
<keyword evidence="3" id="KW-1185">Reference proteome</keyword>
<accession>A0A6V8LMA8</accession>
<name>A0A6V8LMA8_9BACT</name>
<evidence type="ECO:0000313" key="3">
    <source>
        <dbReference type="Proteomes" id="UP000494245"/>
    </source>
</evidence>
<dbReference type="InterPro" id="IPR036388">
    <property type="entry name" value="WH-like_DNA-bd_sf"/>
</dbReference>
<dbReference type="InterPro" id="IPR000835">
    <property type="entry name" value="HTH_MarR-typ"/>
</dbReference>
<reference evidence="2 3" key="2">
    <citation type="submission" date="2020-05" db="EMBL/GenBank/DDBJ databases">
        <title>Draft genome sequence of Desulfovibrio sp. strainFSS-1.</title>
        <authorList>
            <person name="Shimoshige H."/>
            <person name="Kobayashi H."/>
            <person name="Maekawa T."/>
        </authorList>
    </citation>
    <scope>NUCLEOTIDE SEQUENCE [LARGE SCALE GENOMIC DNA]</scope>
    <source>
        <strain evidence="2 3">SIID29052-01</strain>
    </source>
</reference>
<dbReference type="EMBL" id="BLTE01000006">
    <property type="protein sequence ID" value="GFK93813.1"/>
    <property type="molecule type" value="Genomic_DNA"/>
</dbReference>
<dbReference type="AlphaFoldDB" id="A0A6V8LMA8"/>
<dbReference type="PANTHER" id="PTHR33164">
    <property type="entry name" value="TRANSCRIPTIONAL REGULATOR, MARR FAMILY"/>
    <property type="match status" value="1"/>
</dbReference>
<sequence>MILKDMPSYQTLLDRAQRYPTMDVLVCEAYLHVLRTGTILHHCVERGLAKRGLSFGRFMILNLLCREPDPIPVCKLAEMVGVTTPTVSAVLSGMVRDLLVERLEDPQDRRVVRIALLPAGQKVLDDVLPDLFRYQADVMSGLNGEEFKTLIALLSKVRLEADGFAACGAARP</sequence>
<reference evidence="2 3" key="1">
    <citation type="submission" date="2020-04" db="EMBL/GenBank/DDBJ databases">
        <authorList>
            <consortium name="Desulfovibrio sp. FSS-1 genome sequencing consortium"/>
            <person name="Shimoshige H."/>
            <person name="Kobayashi H."/>
            <person name="Maekawa T."/>
        </authorList>
    </citation>
    <scope>NUCLEOTIDE SEQUENCE [LARGE SCALE GENOMIC DNA]</scope>
    <source>
        <strain evidence="2 3">SIID29052-01</strain>
    </source>
</reference>
<gene>
    <name evidence="2" type="primary">mhqR</name>
    <name evidence="2" type="ORF">NNJEOMEG_01649</name>
</gene>
<dbReference type="GO" id="GO:0006950">
    <property type="term" value="P:response to stress"/>
    <property type="evidence" value="ECO:0007669"/>
    <property type="project" value="TreeGrafter"/>
</dbReference>
<dbReference type="InterPro" id="IPR036390">
    <property type="entry name" value="WH_DNA-bd_sf"/>
</dbReference>
<protein>
    <submittedName>
        <fullName evidence="2">HTH-type transcriptional regulator MhqR</fullName>
    </submittedName>
</protein>
<feature type="domain" description="HTH marR-type" evidence="1">
    <location>
        <begin position="6"/>
        <end position="159"/>
    </location>
</feature>
<dbReference type="Pfam" id="PF12802">
    <property type="entry name" value="MarR_2"/>
    <property type="match status" value="1"/>
</dbReference>
<dbReference type="GO" id="GO:0003700">
    <property type="term" value="F:DNA-binding transcription factor activity"/>
    <property type="evidence" value="ECO:0007669"/>
    <property type="project" value="InterPro"/>
</dbReference>
<proteinExistence type="predicted"/>
<dbReference type="PROSITE" id="PS50995">
    <property type="entry name" value="HTH_MARR_2"/>
    <property type="match status" value="1"/>
</dbReference>
<comment type="caution">
    <text evidence="2">The sequence shown here is derived from an EMBL/GenBank/DDBJ whole genome shotgun (WGS) entry which is preliminary data.</text>
</comment>
<dbReference type="Proteomes" id="UP000494245">
    <property type="component" value="Unassembled WGS sequence"/>
</dbReference>
<evidence type="ECO:0000313" key="2">
    <source>
        <dbReference type="EMBL" id="GFK93813.1"/>
    </source>
</evidence>
<dbReference type="RefSeq" id="WP_173083234.1">
    <property type="nucleotide sequence ID" value="NZ_BLTE01000006.1"/>
</dbReference>
<dbReference type="InterPro" id="IPR039422">
    <property type="entry name" value="MarR/SlyA-like"/>
</dbReference>
<dbReference type="PRINTS" id="PR00598">
    <property type="entry name" value="HTHMARR"/>
</dbReference>
<dbReference type="SUPFAM" id="SSF46785">
    <property type="entry name" value="Winged helix' DNA-binding domain"/>
    <property type="match status" value="1"/>
</dbReference>
<organism evidence="2 3">
    <name type="scientific">Fundidesulfovibrio magnetotacticus</name>
    <dbReference type="NCBI Taxonomy" id="2730080"/>
    <lineage>
        <taxon>Bacteria</taxon>
        <taxon>Pseudomonadati</taxon>
        <taxon>Thermodesulfobacteriota</taxon>
        <taxon>Desulfovibrionia</taxon>
        <taxon>Desulfovibrionales</taxon>
        <taxon>Desulfovibrionaceae</taxon>
        <taxon>Fundidesulfovibrio</taxon>
    </lineage>
</organism>
<dbReference type="SMART" id="SM00347">
    <property type="entry name" value="HTH_MARR"/>
    <property type="match status" value="1"/>
</dbReference>
<evidence type="ECO:0000259" key="1">
    <source>
        <dbReference type="PROSITE" id="PS50995"/>
    </source>
</evidence>